<evidence type="ECO:0000256" key="4">
    <source>
        <dbReference type="ARBA" id="ARBA00012483"/>
    </source>
</evidence>
<dbReference type="SUPFAM" id="SSF57850">
    <property type="entry name" value="RING/U-box"/>
    <property type="match status" value="1"/>
</dbReference>
<protein>
    <recommendedName>
        <fullName evidence="4">RING-type E3 ubiquitin transferase</fullName>
        <ecNumber evidence="4">2.3.2.27</ecNumber>
    </recommendedName>
</protein>
<dbReference type="InterPro" id="IPR000225">
    <property type="entry name" value="Armadillo"/>
</dbReference>
<accession>A0A8S2BAG2</accession>
<dbReference type="EC" id="2.3.2.27" evidence="4"/>
<comment type="catalytic activity">
    <reaction evidence="1">
        <text>S-ubiquitinyl-[E2 ubiquitin-conjugating enzyme]-L-cysteine + [acceptor protein]-L-lysine = [E2 ubiquitin-conjugating enzyme]-L-cysteine + N(6)-ubiquitinyl-[acceptor protein]-L-lysine.</text>
        <dbReference type="EC" id="2.3.2.27"/>
    </reaction>
</comment>
<proteinExistence type="predicted"/>
<dbReference type="SUPFAM" id="SSF48371">
    <property type="entry name" value="ARM repeat"/>
    <property type="match status" value="1"/>
</dbReference>
<feature type="compositionally biased region" description="Low complexity" evidence="8">
    <location>
        <begin position="15"/>
        <end position="32"/>
    </location>
</feature>
<gene>
    <name evidence="10" type="ORF">AARE701A_LOCUS22429</name>
</gene>
<dbReference type="InterPro" id="IPR011989">
    <property type="entry name" value="ARM-like"/>
</dbReference>
<dbReference type="Pfam" id="PF25598">
    <property type="entry name" value="ARM_PUB"/>
    <property type="match status" value="1"/>
</dbReference>
<evidence type="ECO:0000256" key="5">
    <source>
        <dbReference type="ARBA" id="ARBA00022679"/>
    </source>
</evidence>
<evidence type="ECO:0000256" key="2">
    <source>
        <dbReference type="ARBA" id="ARBA00003861"/>
    </source>
</evidence>
<dbReference type="Proteomes" id="UP000682877">
    <property type="component" value="Chromosome 8"/>
</dbReference>
<dbReference type="FunFam" id="3.30.40.10:FF:000565">
    <property type="entry name" value="RING-type E3 ubiquitin transferase"/>
    <property type="match status" value="1"/>
</dbReference>
<dbReference type="InterPro" id="IPR003613">
    <property type="entry name" value="Ubox_domain"/>
</dbReference>
<dbReference type="EMBL" id="LR999458">
    <property type="protein sequence ID" value="CAE6260619.1"/>
    <property type="molecule type" value="Genomic_DNA"/>
</dbReference>
<evidence type="ECO:0000313" key="11">
    <source>
        <dbReference type="Proteomes" id="UP000682877"/>
    </source>
</evidence>
<evidence type="ECO:0000256" key="1">
    <source>
        <dbReference type="ARBA" id="ARBA00000900"/>
    </source>
</evidence>
<evidence type="ECO:0000256" key="8">
    <source>
        <dbReference type="SAM" id="MobiDB-lite"/>
    </source>
</evidence>
<comment type="function">
    <text evidence="2">Functions as an E3 ubiquitin ligase.</text>
</comment>
<dbReference type="FunFam" id="1.25.10.10:FF:000578">
    <property type="entry name" value="RING-type E3 ubiquitin transferase"/>
    <property type="match status" value="1"/>
</dbReference>
<keyword evidence="6" id="KW-0677">Repeat</keyword>
<dbReference type="Pfam" id="PF04564">
    <property type="entry name" value="U-box"/>
    <property type="match status" value="1"/>
</dbReference>
<evidence type="ECO:0000256" key="6">
    <source>
        <dbReference type="ARBA" id="ARBA00022737"/>
    </source>
</evidence>
<dbReference type="GO" id="GO:0061630">
    <property type="term" value="F:ubiquitin protein ligase activity"/>
    <property type="evidence" value="ECO:0007669"/>
    <property type="project" value="UniProtKB-EC"/>
</dbReference>
<keyword evidence="5" id="KW-0808">Transferase</keyword>
<evidence type="ECO:0000259" key="9">
    <source>
        <dbReference type="PROSITE" id="PS51698"/>
    </source>
</evidence>
<organism evidence="10 11">
    <name type="scientific">Arabidopsis arenosa</name>
    <name type="common">Sand rock-cress</name>
    <name type="synonym">Cardaminopsis arenosa</name>
    <dbReference type="NCBI Taxonomy" id="38785"/>
    <lineage>
        <taxon>Eukaryota</taxon>
        <taxon>Viridiplantae</taxon>
        <taxon>Streptophyta</taxon>
        <taxon>Embryophyta</taxon>
        <taxon>Tracheophyta</taxon>
        <taxon>Spermatophyta</taxon>
        <taxon>Magnoliopsida</taxon>
        <taxon>eudicotyledons</taxon>
        <taxon>Gunneridae</taxon>
        <taxon>Pentapetalae</taxon>
        <taxon>rosids</taxon>
        <taxon>malvids</taxon>
        <taxon>Brassicales</taxon>
        <taxon>Brassicaceae</taxon>
        <taxon>Camelineae</taxon>
        <taxon>Arabidopsis</taxon>
    </lineage>
</organism>
<dbReference type="PROSITE" id="PS51698">
    <property type="entry name" value="U_BOX"/>
    <property type="match status" value="1"/>
</dbReference>
<dbReference type="AlphaFoldDB" id="A0A8S2BAG2"/>
<dbReference type="InterPro" id="IPR058678">
    <property type="entry name" value="ARM_PUB"/>
</dbReference>
<dbReference type="PANTHER" id="PTHR23315">
    <property type="entry name" value="U BOX DOMAIN-CONTAINING"/>
    <property type="match status" value="1"/>
</dbReference>
<comment type="pathway">
    <text evidence="3">Protein modification; protein ubiquitination.</text>
</comment>
<evidence type="ECO:0000256" key="7">
    <source>
        <dbReference type="ARBA" id="ARBA00022786"/>
    </source>
</evidence>
<keyword evidence="7" id="KW-0833">Ubl conjugation pathway</keyword>
<dbReference type="PANTHER" id="PTHR23315:SF276">
    <property type="entry name" value="U-BOX DOMAIN-CONTAINING PROTEIN 38"/>
    <property type="match status" value="1"/>
</dbReference>
<dbReference type="GO" id="GO:0016567">
    <property type="term" value="P:protein ubiquitination"/>
    <property type="evidence" value="ECO:0007669"/>
    <property type="project" value="InterPro"/>
</dbReference>
<dbReference type="Gene3D" id="1.25.10.10">
    <property type="entry name" value="Leucine-rich Repeat Variant"/>
    <property type="match status" value="1"/>
</dbReference>
<reference evidence="10" key="1">
    <citation type="submission" date="2021-01" db="EMBL/GenBank/DDBJ databases">
        <authorList>
            <person name="Bezrukov I."/>
        </authorList>
    </citation>
    <scope>NUCLEOTIDE SEQUENCE</scope>
</reference>
<feature type="domain" description="U-box" evidence="9">
    <location>
        <begin position="33"/>
        <end position="110"/>
    </location>
</feature>
<dbReference type="InterPro" id="IPR013083">
    <property type="entry name" value="Znf_RING/FYVE/PHD"/>
</dbReference>
<dbReference type="SMART" id="SM00504">
    <property type="entry name" value="Ubox"/>
    <property type="match status" value="1"/>
</dbReference>
<feature type="region of interest" description="Disordered" evidence="8">
    <location>
        <begin position="1"/>
        <end position="35"/>
    </location>
</feature>
<dbReference type="Gene3D" id="3.30.40.10">
    <property type="entry name" value="Zinc/RING finger domain, C3HC4 (zinc finger)"/>
    <property type="match status" value="1"/>
</dbReference>
<keyword evidence="11" id="KW-1185">Reference proteome</keyword>
<name>A0A8S2BAG2_ARAAE</name>
<dbReference type="InterPro" id="IPR016024">
    <property type="entry name" value="ARM-type_fold"/>
</dbReference>
<evidence type="ECO:0000313" key="10">
    <source>
        <dbReference type="EMBL" id="CAE6260619.1"/>
    </source>
</evidence>
<evidence type="ECO:0000256" key="3">
    <source>
        <dbReference type="ARBA" id="ARBA00004906"/>
    </source>
</evidence>
<dbReference type="SMART" id="SM00185">
    <property type="entry name" value="ARM"/>
    <property type="match status" value="4"/>
</dbReference>
<sequence>MGKNGRLRWNPFSHRSSSSSSSSSRQQQQQQQEPPVEFLCPISKSVMSDPVVVSSGQTFERVCVQVCRDLNFIPKLNNDDDDSQPDFSNIIPNLNMKSTIDTWCDTVGVSRPQPPDYSTVERTLRQQMPPPDVEIRVSEQELLSAVAHRAPMIIHHADSELMGRRDFNNSTTSSDESVIVAQSPFTPLPLTTRPACFSPSPSSSSSEIETLTHHNFFSSSTSTATEADEEIYNKLKSSEIFDQEQGLIMMRKMTRTKDEARVSLCSPRILSLLKNMIVSRYSLVQTNSLASLVNLSLDKQNKLTIVRLGFVPILIDVLKSGSREAQEHAAGSIFSLSLEDDNKMPIGVLGALQPLLHALRAAESDRTRHDSALALYHLSLNQTNRSKLVRLGAVPALFSMVRSGESASRALLVICNLACCSEGRSAMLDANAVAILVGKLREERTDEPTEARSSSSARENCVAALFALSHESLRFKGLAKEARAVEVLKEVEERGTERAREKAKKILQLMRERVPEDDEEDGEGSIDWDRVIDSNGSIRSRFRVGGGRNRMVTQNSSGF</sequence>